<keyword evidence="1" id="KW-0732">Signal</keyword>
<evidence type="ECO:0000313" key="2">
    <source>
        <dbReference type="EMBL" id="MFD2831836.1"/>
    </source>
</evidence>
<dbReference type="Proteomes" id="UP001597438">
    <property type="component" value="Unassembled WGS sequence"/>
</dbReference>
<dbReference type="InterPro" id="IPR011990">
    <property type="entry name" value="TPR-like_helical_dom_sf"/>
</dbReference>
<gene>
    <name evidence="2" type="ORF">ACFSYS_00960</name>
</gene>
<evidence type="ECO:0000313" key="3">
    <source>
        <dbReference type="Proteomes" id="UP001597438"/>
    </source>
</evidence>
<name>A0ABW5X2S8_9FLAO</name>
<dbReference type="InterPro" id="IPR029058">
    <property type="entry name" value="AB_hydrolase_fold"/>
</dbReference>
<reference evidence="3" key="1">
    <citation type="journal article" date="2019" name="Int. J. Syst. Evol. Microbiol.">
        <title>The Global Catalogue of Microorganisms (GCM) 10K type strain sequencing project: providing services to taxonomists for standard genome sequencing and annotation.</title>
        <authorList>
            <consortium name="The Broad Institute Genomics Platform"/>
            <consortium name="The Broad Institute Genome Sequencing Center for Infectious Disease"/>
            <person name="Wu L."/>
            <person name="Ma J."/>
        </authorList>
    </citation>
    <scope>NUCLEOTIDE SEQUENCE [LARGE SCALE GENOMIC DNA]</scope>
    <source>
        <strain evidence="3">KCTC 52925</strain>
    </source>
</reference>
<dbReference type="RefSeq" id="WP_251739898.1">
    <property type="nucleotide sequence ID" value="NZ_JBHUOJ010000004.1"/>
</dbReference>
<organism evidence="2 3">
    <name type="scientific">Christiangramia antarctica</name>
    <dbReference type="NCBI Taxonomy" id="2058158"/>
    <lineage>
        <taxon>Bacteria</taxon>
        <taxon>Pseudomonadati</taxon>
        <taxon>Bacteroidota</taxon>
        <taxon>Flavobacteriia</taxon>
        <taxon>Flavobacteriales</taxon>
        <taxon>Flavobacteriaceae</taxon>
        <taxon>Christiangramia</taxon>
    </lineage>
</organism>
<accession>A0ABW5X2S8</accession>
<comment type="caution">
    <text evidence="2">The sequence shown here is derived from an EMBL/GenBank/DDBJ whole genome shotgun (WGS) entry which is preliminary data.</text>
</comment>
<feature type="chain" id="PRO_5045301019" evidence="1">
    <location>
        <begin position="21"/>
        <end position="383"/>
    </location>
</feature>
<feature type="signal peptide" evidence="1">
    <location>
        <begin position="1"/>
        <end position="20"/>
    </location>
</feature>
<proteinExistence type="predicted"/>
<dbReference type="Pfam" id="PF00756">
    <property type="entry name" value="Esterase"/>
    <property type="match status" value="1"/>
</dbReference>
<dbReference type="EMBL" id="JBHUOJ010000004">
    <property type="protein sequence ID" value="MFD2831836.1"/>
    <property type="molecule type" value="Genomic_DNA"/>
</dbReference>
<dbReference type="GO" id="GO:0016787">
    <property type="term" value="F:hydrolase activity"/>
    <property type="evidence" value="ECO:0007669"/>
    <property type="project" value="UniProtKB-KW"/>
</dbReference>
<sequence length="383" mass="44384">MKLIITMIVAMLLLPFQQYGQVTYETINSAKLGEARQIKIQLPRNYKENTNKHYPVMVVLDGDYLFEPVAGMVDYYSYWEEAPEMIVVGIKQGGKRMDDTNYDNKQFLPAEKGAKFFEFLGMELLASMDQKYRTADFKIIVGHDFTSNFINYYLLKDNPVFDGYINISPDLAPEMSNRLVNALSKSQSKKWYYLATGGNDIPELKKNILDLDASLSKIDNENLDYNFDNFKDASHYSLVAKAIPSAIGQMFEIYRPISIKDYNEILLQTSISPSEYLADKYESIEELYSVKIPIRISDFMAIYNAIEKTRRWDEYKPLYKMAYDSFPGTMLGTFFEARYEEELGNPKRAMRIYQNAYGQQKVAFLDSDFMLKKADAIKKDFGY</sequence>
<dbReference type="InterPro" id="IPR000801">
    <property type="entry name" value="Esterase-like"/>
</dbReference>
<dbReference type="Gene3D" id="3.40.50.1820">
    <property type="entry name" value="alpha/beta hydrolase"/>
    <property type="match status" value="1"/>
</dbReference>
<dbReference type="InterPro" id="IPR050583">
    <property type="entry name" value="Mycobacterial_A85_antigen"/>
</dbReference>
<dbReference type="PANTHER" id="PTHR48098">
    <property type="entry name" value="ENTEROCHELIN ESTERASE-RELATED"/>
    <property type="match status" value="1"/>
</dbReference>
<protein>
    <submittedName>
        <fullName evidence="2">Alpha/beta hydrolase</fullName>
    </submittedName>
</protein>
<keyword evidence="2" id="KW-0378">Hydrolase</keyword>
<dbReference type="SUPFAM" id="SSF53474">
    <property type="entry name" value="alpha/beta-Hydrolases"/>
    <property type="match status" value="1"/>
</dbReference>
<dbReference type="Gene3D" id="1.25.40.10">
    <property type="entry name" value="Tetratricopeptide repeat domain"/>
    <property type="match status" value="1"/>
</dbReference>
<keyword evidence="3" id="KW-1185">Reference proteome</keyword>
<dbReference type="PANTHER" id="PTHR48098:SF6">
    <property type="entry name" value="FERRI-BACILLIBACTIN ESTERASE BESA"/>
    <property type="match status" value="1"/>
</dbReference>
<evidence type="ECO:0000256" key="1">
    <source>
        <dbReference type="SAM" id="SignalP"/>
    </source>
</evidence>